<protein>
    <recommendedName>
        <fullName evidence="4">Ig-like domain-containing protein</fullName>
    </recommendedName>
</protein>
<organism evidence="2 3">
    <name type="scientific">Pseudomonas fluorescens</name>
    <dbReference type="NCBI Taxonomy" id="294"/>
    <lineage>
        <taxon>Bacteria</taxon>
        <taxon>Pseudomonadati</taxon>
        <taxon>Pseudomonadota</taxon>
        <taxon>Gammaproteobacteria</taxon>
        <taxon>Pseudomonadales</taxon>
        <taxon>Pseudomonadaceae</taxon>
        <taxon>Pseudomonas</taxon>
    </lineage>
</organism>
<feature type="region of interest" description="Disordered" evidence="1">
    <location>
        <begin position="659"/>
        <end position="682"/>
    </location>
</feature>
<accession>A0AAE2DN58</accession>
<proteinExistence type="predicted"/>
<dbReference type="Gene3D" id="2.60.40.10">
    <property type="entry name" value="Immunoglobulins"/>
    <property type="match status" value="1"/>
</dbReference>
<comment type="caution">
    <text evidence="2">The sequence shown here is derived from an EMBL/GenBank/DDBJ whole genome shotgun (WGS) entry which is preliminary data.</text>
</comment>
<evidence type="ECO:0008006" key="4">
    <source>
        <dbReference type="Google" id="ProtNLM"/>
    </source>
</evidence>
<dbReference type="Proteomes" id="UP000031587">
    <property type="component" value="Unassembled WGS sequence"/>
</dbReference>
<evidence type="ECO:0000256" key="1">
    <source>
        <dbReference type="SAM" id="MobiDB-lite"/>
    </source>
</evidence>
<sequence>MNATLDAPGRRSLVARQTWNSVPSEVSQPRSFDIRPASLTKVNVTVSDATTVKFDGDGYEGATVAITVVSGPGGAAPGEAKVVSGKWETHATNWPDGLYKMSVIQKVSNNAGGWIESLPYLFEFPFKFPPPSDVVSTPDYTTTLSGKGVSRAMVSLYDADGTTKIAPDAPVDSNSQWSSKAYVEWGPTFDRIVRIRQSVNAQQSDFVEHKVCIPPIAPGIDRVPPEGLSPTFTGTCELNAQVTLVFSGNSTPYPATVIGRTWSYQRAAPFAPDIDHTVTATQFAAQQTSPAATETFRLFKPMIPPVITQPVKDSEVGRDVIFQGSDGMNGATVYLWDYVSGDPLGDKKLTADGPWEILVEKLKFGRWVVRAKQVIDERESDDSESHPFDVVLLAPEVTSPQEGGKLTRTSMIEGKGEPLGTVDVFLEGTTEPILKQVPIGLDGKWKDEVTLPVGNTVIRARQYFETQTSKDSEWVSFRVVPAPPVLETPVPGAHVGQGSVASGFGVPQDTIIVWMIQVGAVKAGETTVQADGTWSVAMNVTQPSRENRLLVTATWEGFQSDSFAAREVILGTYQPVIEKPAEGQSVSDPVCFAGRGRAGVLQVRSWVNPEREWAQATVSGGSWQADATGPLSSGGQWCWIQQTITDDAGGAKISDHVLSSRFEVQPTPPGKKPSDFPDERSN</sequence>
<evidence type="ECO:0000313" key="2">
    <source>
        <dbReference type="EMBL" id="KIF63301.1"/>
    </source>
</evidence>
<gene>
    <name evidence="2" type="ORF">QS95_04620</name>
</gene>
<evidence type="ECO:0000313" key="3">
    <source>
        <dbReference type="Proteomes" id="UP000031587"/>
    </source>
</evidence>
<reference evidence="2 3" key="1">
    <citation type="submission" date="2014-11" db="EMBL/GenBank/DDBJ databases">
        <title>Draft genome sequence of Pseudomonas fluorescens strains SF4c SF39a.</title>
        <authorList>
            <person name="Underwood G.E."/>
            <person name="Ly L.K."/>
            <person name="Bitzer A.S."/>
            <person name="Godino A."/>
            <person name="Bucci V."/>
            <person name="Fischer S."/>
            <person name="Silby M.W."/>
        </authorList>
    </citation>
    <scope>NUCLEOTIDE SEQUENCE [LARGE SCALE GENOMIC DNA]</scope>
    <source>
        <strain evidence="2 3">SF4c</strain>
    </source>
</reference>
<dbReference type="AlphaFoldDB" id="A0AAE2DN58"/>
<name>A0AAE2DN58_PSEFL</name>
<dbReference type="InterPro" id="IPR013783">
    <property type="entry name" value="Ig-like_fold"/>
</dbReference>
<dbReference type="EMBL" id="JTGH01000004">
    <property type="protein sequence ID" value="KIF63301.1"/>
    <property type="molecule type" value="Genomic_DNA"/>
</dbReference>
<feature type="compositionally biased region" description="Basic and acidic residues" evidence="1">
    <location>
        <begin position="672"/>
        <end position="682"/>
    </location>
</feature>